<comment type="caution">
    <text evidence="1">The sequence shown here is derived from an EMBL/GenBank/DDBJ whole genome shotgun (WGS) entry which is preliminary data.</text>
</comment>
<gene>
    <name evidence="1" type="ORF">TNCT_728601</name>
</gene>
<dbReference type="EMBL" id="BMAO01034735">
    <property type="protein sequence ID" value="GFQ98565.1"/>
    <property type="molecule type" value="Genomic_DNA"/>
</dbReference>
<evidence type="ECO:0000313" key="1">
    <source>
        <dbReference type="EMBL" id="GFQ98565.1"/>
    </source>
</evidence>
<name>A0A8X6JA72_TRICU</name>
<reference evidence="1" key="1">
    <citation type="submission" date="2020-07" db="EMBL/GenBank/DDBJ databases">
        <title>Multicomponent nature underlies the extraordinary mechanical properties of spider dragline silk.</title>
        <authorList>
            <person name="Kono N."/>
            <person name="Nakamura H."/>
            <person name="Mori M."/>
            <person name="Yoshida Y."/>
            <person name="Ohtoshi R."/>
            <person name="Malay A.D."/>
            <person name="Moran D.A.P."/>
            <person name="Tomita M."/>
            <person name="Numata K."/>
            <person name="Arakawa K."/>
        </authorList>
    </citation>
    <scope>NUCLEOTIDE SEQUENCE</scope>
</reference>
<dbReference type="AlphaFoldDB" id="A0A8X6JA72"/>
<proteinExistence type="predicted"/>
<protein>
    <submittedName>
        <fullName evidence="1">Uncharacterized protein</fullName>
    </submittedName>
</protein>
<sequence length="84" mass="9615">MIFDLYATFPAPCMYQLRHHKSLFPEKLGHVIRRRNSEFISAESQNVHKHSNVSHPAMKCEAVYKLKSTVEEQVAMSGIPGDIM</sequence>
<evidence type="ECO:0000313" key="2">
    <source>
        <dbReference type="Proteomes" id="UP000887116"/>
    </source>
</evidence>
<dbReference type="Proteomes" id="UP000887116">
    <property type="component" value="Unassembled WGS sequence"/>
</dbReference>
<organism evidence="1 2">
    <name type="scientific">Trichonephila clavata</name>
    <name type="common">Joro spider</name>
    <name type="synonym">Nephila clavata</name>
    <dbReference type="NCBI Taxonomy" id="2740835"/>
    <lineage>
        <taxon>Eukaryota</taxon>
        <taxon>Metazoa</taxon>
        <taxon>Ecdysozoa</taxon>
        <taxon>Arthropoda</taxon>
        <taxon>Chelicerata</taxon>
        <taxon>Arachnida</taxon>
        <taxon>Araneae</taxon>
        <taxon>Araneomorphae</taxon>
        <taxon>Entelegynae</taxon>
        <taxon>Araneoidea</taxon>
        <taxon>Nephilidae</taxon>
        <taxon>Trichonephila</taxon>
    </lineage>
</organism>
<accession>A0A8X6JA72</accession>
<keyword evidence="2" id="KW-1185">Reference proteome</keyword>